<dbReference type="Proteomes" id="UP000796761">
    <property type="component" value="Unassembled WGS sequence"/>
</dbReference>
<protein>
    <recommendedName>
        <fullName evidence="3">Reverse transcriptase</fullName>
    </recommendedName>
</protein>
<sequence length="129" mass="14635">MTDKSADKFCDSASAEMDEGSVTDVIYLDLCKTFDTVLHNTISKMEKYGFERWITQWMRNYLDGHTQSIVVKDLNVQVVFVLRGFYWDQSCLTSMLVTWIVGAYSTTLLTKPGYSAVTSGREEMASRGT</sequence>
<dbReference type="EMBL" id="SWJQ01000612">
    <property type="protein sequence ID" value="TRZ12190.1"/>
    <property type="molecule type" value="Genomic_DNA"/>
</dbReference>
<accession>A0A8K1G645</accession>
<comment type="caution">
    <text evidence="1">The sequence shown here is derived from an EMBL/GenBank/DDBJ whole genome shotgun (WGS) entry which is preliminary data.</text>
</comment>
<evidence type="ECO:0008006" key="3">
    <source>
        <dbReference type="Google" id="ProtNLM"/>
    </source>
</evidence>
<reference evidence="1" key="1">
    <citation type="submission" date="2019-04" db="EMBL/GenBank/DDBJ databases">
        <title>Genome assembly of Zosterops borbonicus 15179.</title>
        <authorList>
            <person name="Leroy T."/>
            <person name="Anselmetti Y."/>
            <person name="Tilak M.-K."/>
            <person name="Nabholz B."/>
        </authorList>
    </citation>
    <scope>NUCLEOTIDE SEQUENCE</scope>
    <source>
        <strain evidence="1">HGM_15179</strain>
        <tissue evidence="1">Muscle</tissue>
    </source>
</reference>
<name>A0A8K1G645_9PASS</name>
<evidence type="ECO:0000313" key="2">
    <source>
        <dbReference type="Proteomes" id="UP000796761"/>
    </source>
</evidence>
<evidence type="ECO:0000313" key="1">
    <source>
        <dbReference type="EMBL" id="TRZ12190.1"/>
    </source>
</evidence>
<dbReference type="AlphaFoldDB" id="A0A8K1G645"/>
<keyword evidence="2" id="KW-1185">Reference proteome</keyword>
<organism evidence="1 2">
    <name type="scientific">Zosterops borbonicus</name>
    <dbReference type="NCBI Taxonomy" id="364589"/>
    <lineage>
        <taxon>Eukaryota</taxon>
        <taxon>Metazoa</taxon>
        <taxon>Chordata</taxon>
        <taxon>Craniata</taxon>
        <taxon>Vertebrata</taxon>
        <taxon>Euteleostomi</taxon>
        <taxon>Archelosauria</taxon>
        <taxon>Archosauria</taxon>
        <taxon>Dinosauria</taxon>
        <taxon>Saurischia</taxon>
        <taxon>Theropoda</taxon>
        <taxon>Coelurosauria</taxon>
        <taxon>Aves</taxon>
        <taxon>Neognathae</taxon>
        <taxon>Neoaves</taxon>
        <taxon>Telluraves</taxon>
        <taxon>Australaves</taxon>
        <taxon>Passeriformes</taxon>
        <taxon>Sylvioidea</taxon>
        <taxon>Zosteropidae</taxon>
        <taxon>Zosterops</taxon>
    </lineage>
</organism>
<dbReference type="OrthoDB" id="416454at2759"/>
<proteinExistence type="predicted"/>
<gene>
    <name evidence="1" type="ORF">HGM15179_014918</name>
</gene>